<evidence type="ECO:0000256" key="1">
    <source>
        <dbReference type="SAM" id="Phobius"/>
    </source>
</evidence>
<protein>
    <submittedName>
        <fullName evidence="3">Histidine kinase</fullName>
    </submittedName>
</protein>
<dbReference type="GO" id="GO:0016020">
    <property type="term" value="C:membrane"/>
    <property type="evidence" value="ECO:0007669"/>
    <property type="project" value="InterPro"/>
</dbReference>
<dbReference type="InterPro" id="IPR036890">
    <property type="entry name" value="HATPase_C_sf"/>
</dbReference>
<feature type="domain" description="Signal transduction histidine kinase internal region" evidence="2">
    <location>
        <begin position="172"/>
        <end position="249"/>
    </location>
</feature>
<dbReference type="Proteomes" id="UP000295499">
    <property type="component" value="Unassembled WGS sequence"/>
</dbReference>
<reference evidence="3 4" key="1">
    <citation type="submission" date="2019-03" db="EMBL/GenBank/DDBJ databases">
        <title>Genomic Encyclopedia of Archaeal and Bacterial Type Strains, Phase II (KMG-II): from individual species to whole genera.</title>
        <authorList>
            <person name="Goeker M."/>
        </authorList>
    </citation>
    <scope>NUCLEOTIDE SEQUENCE [LARGE SCALE GENOMIC DNA]</scope>
    <source>
        <strain evidence="3 4">DSM 19034</strain>
    </source>
</reference>
<evidence type="ECO:0000313" key="3">
    <source>
        <dbReference type="EMBL" id="TDO24170.1"/>
    </source>
</evidence>
<dbReference type="InterPro" id="IPR050640">
    <property type="entry name" value="Bact_2-comp_sensor_kinase"/>
</dbReference>
<keyword evidence="3" id="KW-0418">Kinase</keyword>
<dbReference type="RefSeq" id="WP_133551926.1">
    <property type="nucleotide sequence ID" value="NZ_SNWM01000001.1"/>
</dbReference>
<sequence length="359" mass="41801">MKANKYWVDRKYFWIELGFIFFLSFMITLISDLEYSTYVQHDMSRFSEDYGYRLITESLNLFCYGVLYWGFLKRYVFKRKLIGVMLSCVGFVILNHIFDKYVTNWALIHSDIVSGEFRKRALKDMLEPKILFTFNYMLISAIFPLIGLAFLVRSLTQDRDMKALKEQQLISELNYLKAQLHPHFFFNTINNIYALALKQSADTAPMVARLGEMMRYILYEADQKTVLLSNEIDFLSSYVTAEKIRHQEQINISFDAQGIKADARIEPLLLLPFIENAFKHGLEEETKSGFVHIVICETDEDLTLQVSNSKPELLRGKAPAGIGINNVLKRLELLYPDKYKLNVNEDVESYEVTLIITTV</sequence>
<dbReference type="GO" id="GO:0000155">
    <property type="term" value="F:phosphorelay sensor kinase activity"/>
    <property type="evidence" value="ECO:0007669"/>
    <property type="project" value="InterPro"/>
</dbReference>
<dbReference type="Gene3D" id="3.30.565.10">
    <property type="entry name" value="Histidine kinase-like ATPase, C-terminal domain"/>
    <property type="match status" value="1"/>
</dbReference>
<dbReference type="EMBL" id="SNWM01000001">
    <property type="protein sequence ID" value="TDO24170.1"/>
    <property type="molecule type" value="Genomic_DNA"/>
</dbReference>
<keyword evidence="1" id="KW-0812">Transmembrane</keyword>
<feature type="transmembrane region" description="Helical" evidence="1">
    <location>
        <begin position="50"/>
        <end position="69"/>
    </location>
</feature>
<feature type="transmembrane region" description="Helical" evidence="1">
    <location>
        <begin position="12"/>
        <end position="30"/>
    </location>
</feature>
<keyword evidence="3" id="KW-0808">Transferase</keyword>
<dbReference type="InterPro" id="IPR010559">
    <property type="entry name" value="Sig_transdc_His_kin_internal"/>
</dbReference>
<keyword evidence="1" id="KW-1133">Transmembrane helix</keyword>
<gene>
    <name evidence="3" type="ORF">CLV32_0457</name>
</gene>
<keyword evidence="4" id="KW-1185">Reference proteome</keyword>
<evidence type="ECO:0000313" key="4">
    <source>
        <dbReference type="Proteomes" id="UP000295499"/>
    </source>
</evidence>
<dbReference type="PANTHER" id="PTHR34220:SF7">
    <property type="entry name" value="SENSOR HISTIDINE KINASE YPDA"/>
    <property type="match status" value="1"/>
</dbReference>
<dbReference type="PANTHER" id="PTHR34220">
    <property type="entry name" value="SENSOR HISTIDINE KINASE YPDA"/>
    <property type="match status" value="1"/>
</dbReference>
<accession>A0A4R6IPG2</accession>
<dbReference type="OrthoDB" id="9792992at2"/>
<proteinExistence type="predicted"/>
<feature type="transmembrane region" description="Helical" evidence="1">
    <location>
        <begin position="130"/>
        <end position="152"/>
    </location>
</feature>
<comment type="caution">
    <text evidence="3">The sequence shown here is derived from an EMBL/GenBank/DDBJ whole genome shotgun (WGS) entry which is preliminary data.</text>
</comment>
<organism evidence="3 4">
    <name type="scientific">Pedobacter duraquae</name>
    <dbReference type="NCBI Taxonomy" id="425511"/>
    <lineage>
        <taxon>Bacteria</taxon>
        <taxon>Pseudomonadati</taxon>
        <taxon>Bacteroidota</taxon>
        <taxon>Sphingobacteriia</taxon>
        <taxon>Sphingobacteriales</taxon>
        <taxon>Sphingobacteriaceae</taxon>
        <taxon>Pedobacter</taxon>
    </lineage>
</organism>
<evidence type="ECO:0000259" key="2">
    <source>
        <dbReference type="Pfam" id="PF06580"/>
    </source>
</evidence>
<feature type="transmembrane region" description="Helical" evidence="1">
    <location>
        <begin position="81"/>
        <end position="98"/>
    </location>
</feature>
<name>A0A4R6IPG2_9SPHI</name>
<dbReference type="AlphaFoldDB" id="A0A4R6IPG2"/>
<dbReference type="Pfam" id="PF06580">
    <property type="entry name" value="His_kinase"/>
    <property type="match status" value="1"/>
</dbReference>
<keyword evidence="1" id="KW-0472">Membrane</keyword>